<dbReference type="InterPro" id="IPR045040">
    <property type="entry name" value="PORR_fam"/>
</dbReference>
<dbReference type="Pfam" id="PF11955">
    <property type="entry name" value="PORR"/>
    <property type="match status" value="1"/>
</dbReference>
<proteinExistence type="predicted"/>
<feature type="domain" description="PORR" evidence="1">
    <location>
        <begin position="49"/>
        <end position="400"/>
    </location>
</feature>
<keyword evidence="3" id="KW-1185">Reference proteome</keyword>
<organism evidence="2 3">
    <name type="scientific">Anisodus tanguticus</name>
    <dbReference type="NCBI Taxonomy" id="243964"/>
    <lineage>
        <taxon>Eukaryota</taxon>
        <taxon>Viridiplantae</taxon>
        <taxon>Streptophyta</taxon>
        <taxon>Embryophyta</taxon>
        <taxon>Tracheophyta</taxon>
        <taxon>Spermatophyta</taxon>
        <taxon>Magnoliopsida</taxon>
        <taxon>eudicotyledons</taxon>
        <taxon>Gunneridae</taxon>
        <taxon>Pentapetalae</taxon>
        <taxon>asterids</taxon>
        <taxon>lamiids</taxon>
        <taxon>Solanales</taxon>
        <taxon>Solanaceae</taxon>
        <taxon>Solanoideae</taxon>
        <taxon>Hyoscyameae</taxon>
        <taxon>Anisodus</taxon>
    </lineage>
</organism>
<comment type="caution">
    <text evidence="2">The sequence shown here is derived from an EMBL/GenBank/DDBJ whole genome shotgun (WGS) entry which is preliminary data.</text>
</comment>
<gene>
    <name evidence="2" type="ORF">RND71_036292</name>
</gene>
<dbReference type="AlphaFoldDB" id="A0AAE1R771"/>
<evidence type="ECO:0000259" key="1">
    <source>
        <dbReference type="Pfam" id="PF11955"/>
    </source>
</evidence>
<reference evidence="2" key="1">
    <citation type="submission" date="2023-12" db="EMBL/GenBank/DDBJ databases">
        <title>Genome assembly of Anisodus tanguticus.</title>
        <authorList>
            <person name="Wang Y.-J."/>
        </authorList>
    </citation>
    <scope>NUCLEOTIDE SEQUENCE</scope>
    <source>
        <strain evidence="2">KB-2021</strain>
        <tissue evidence="2">Leaf</tissue>
    </source>
</reference>
<dbReference type="GO" id="GO:0003723">
    <property type="term" value="F:RNA binding"/>
    <property type="evidence" value="ECO:0007669"/>
    <property type="project" value="InterPro"/>
</dbReference>
<protein>
    <recommendedName>
        <fullName evidence="1">PORR domain-containing protein</fullName>
    </recommendedName>
</protein>
<dbReference type="EMBL" id="JAVYJV010000019">
    <property type="protein sequence ID" value="KAK4346116.1"/>
    <property type="molecule type" value="Genomic_DNA"/>
</dbReference>
<name>A0AAE1R771_9SOLA</name>
<dbReference type="InterPro" id="IPR021099">
    <property type="entry name" value="PORR_domain"/>
</dbReference>
<evidence type="ECO:0000313" key="2">
    <source>
        <dbReference type="EMBL" id="KAK4346116.1"/>
    </source>
</evidence>
<dbReference type="PANTHER" id="PTHR31476:SF12">
    <property type="entry name" value="UBIQUITIN CARBOXYL-TERMINAL HYDROLASE FAMILY PROTEIN"/>
    <property type="match status" value="1"/>
</dbReference>
<accession>A0AAE1R771</accession>
<dbReference type="Proteomes" id="UP001291623">
    <property type="component" value="Unassembled WGS sequence"/>
</dbReference>
<evidence type="ECO:0000313" key="3">
    <source>
        <dbReference type="Proteomes" id="UP001291623"/>
    </source>
</evidence>
<dbReference type="PANTHER" id="PTHR31476">
    <property type="entry name" value="PROTEIN WHAT'S THIS FACTOR 1 HOMOLOG, CHLOROPLASTIC"/>
    <property type="match status" value="1"/>
</dbReference>
<sequence>MRILQLRWKKPANISSSNTPLSFGPFNSTTQTRWKKPANTAQTRLENRTRDPNLDKVTTQYRKLQLILNLYNIVYTKKRGPFVSVQSLSKWAPHAGINTITTGDLLQKYPHIFEVFTHPFKRNLCCKFRDKFVILLNQENDVVLKNEDENVMRLRKILMMSVNGTIHLHALRVMRTELGLPENFRDSIIIKYDEVFRMVDLEVVEFIDRNGLNDTDESFGVAKIESWRKKEYTEKWLSEFEVKYAFPIHFPTGFVKEPGFKEKLKNWQRLPYVKPYKRELMYHLNRQTTEPMEPSKRCDELASRSAVRYEKRAVAIIHEVLSLTVEKLVPVERLAHFKKDLGIEVNIRELLLKHPGIFYISTKGITEIVFLREAYSKGCLIESNPIYDLRRKMLELLLLGNRHTRELGMEREVKDESEDITDDENGWESREGDFVIPILESFADDNNDSSD</sequence>